<evidence type="ECO:0000256" key="4">
    <source>
        <dbReference type="SAM" id="MobiDB-lite"/>
    </source>
</evidence>
<evidence type="ECO:0000256" key="1">
    <source>
        <dbReference type="ARBA" id="ARBA00004123"/>
    </source>
</evidence>
<evidence type="ECO:0000313" key="5">
    <source>
        <dbReference type="EMBL" id="PFH54787.1"/>
    </source>
</evidence>
<protein>
    <recommendedName>
        <fullName evidence="7">DUF1740-domain-containing protein</fullName>
    </recommendedName>
</protein>
<feature type="region of interest" description="Disordered" evidence="4">
    <location>
        <begin position="1"/>
        <end position="72"/>
    </location>
</feature>
<dbReference type="AlphaFoldDB" id="A0A2A9P116"/>
<dbReference type="GO" id="GO:1902369">
    <property type="term" value="P:negative regulation of RNA catabolic process"/>
    <property type="evidence" value="ECO:0007669"/>
    <property type="project" value="TreeGrafter"/>
</dbReference>
<comment type="similarity">
    <text evidence="2">Belongs to the NRDE2 family.</text>
</comment>
<reference evidence="5 6" key="1">
    <citation type="submission" date="2014-02" db="EMBL/GenBank/DDBJ databases">
        <title>Transposable element dynamics among asymbiotic and ectomycorrhizal Amanita fungi.</title>
        <authorList>
            <consortium name="DOE Joint Genome Institute"/>
            <person name="Hess J."/>
            <person name="Skrede I."/>
            <person name="Wolfe B."/>
            <person name="LaButti K."/>
            <person name="Ohm R.A."/>
            <person name="Grigoriev I.V."/>
            <person name="Pringle A."/>
        </authorList>
    </citation>
    <scope>NUCLEOTIDE SEQUENCE [LARGE SCALE GENOMIC DNA]</scope>
    <source>
        <strain evidence="5 6">SKay4041</strain>
    </source>
</reference>
<keyword evidence="3" id="KW-0539">Nucleus</keyword>
<comment type="subcellular location">
    <subcellularLocation>
        <location evidence="1">Nucleus</location>
    </subcellularLocation>
</comment>
<evidence type="ECO:0000256" key="3">
    <source>
        <dbReference type="ARBA" id="ARBA00023242"/>
    </source>
</evidence>
<dbReference type="EMBL" id="KZ301969">
    <property type="protein sequence ID" value="PFH54787.1"/>
    <property type="molecule type" value="Genomic_DNA"/>
</dbReference>
<feature type="region of interest" description="Disordered" evidence="4">
    <location>
        <begin position="200"/>
        <end position="230"/>
    </location>
</feature>
<dbReference type="GO" id="GO:0071013">
    <property type="term" value="C:catalytic step 2 spliceosome"/>
    <property type="evidence" value="ECO:0007669"/>
    <property type="project" value="TreeGrafter"/>
</dbReference>
<dbReference type="InterPro" id="IPR011990">
    <property type="entry name" value="TPR-like_helical_dom_sf"/>
</dbReference>
<keyword evidence="6" id="KW-1185">Reference proteome</keyword>
<proteinExistence type="inferred from homology"/>
<name>A0A2A9P116_9AGAR</name>
<dbReference type="Gene3D" id="1.25.40.10">
    <property type="entry name" value="Tetratricopeptide repeat domain"/>
    <property type="match status" value="1"/>
</dbReference>
<dbReference type="PANTHER" id="PTHR13471">
    <property type="entry name" value="TETRATRICOPEPTIDE-LIKE HELICAL"/>
    <property type="match status" value="1"/>
</dbReference>
<dbReference type="PANTHER" id="PTHR13471:SF0">
    <property type="entry name" value="NUCLEAR EXOSOME REGULATOR NRDE2"/>
    <property type="match status" value="1"/>
</dbReference>
<dbReference type="Proteomes" id="UP000242287">
    <property type="component" value="Unassembled WGS sequence"/>
</dbReference>
<evidence type="ECO:0000256" key="2">
    <source>
        <dbReference type="ARBA" id="ARBA00009265"/>
    </source>
</evidence>
<dbReference type="InterPro" id="IPR013633">
    <property type="entry name" value="NRDE-2"/>
</dbReference>
<dbReference type="GO" id="GO:0031048">
    <property type="term" value="P:regulatory ncRNA-mediated heterochromatin formation"/>
    <property type="evidence" value="ECO:0007669"/>
    <property type="project" value="TreeGrafter"/>
</dbReference>
<accession>A0A2A9P116</accession>
<feature type="compositionally biased region" description="Basic residues" evidence="4">
    <location>
        <begin position="33"/>
        <end position="45"/>
    </location>
</feature>
<dbReference type="STRING" id="703135.A0A2A9P116"/>
<sequence length="1062" mass="120773">MTPPSFPPSFASFPQLDQPPESPSRLLDASGHPSRREKRKKQKHKDKGENDKEPAKSRPNHDHSELAASVDLDRLTGEDDSWRYFYSDRKGDILNVQYGGLHPGDVPKYHLVNEGGRSILGLSGAWMASRRGGKGIEIELRGYRKLPALTDPHALSFLTTTTTRRLMVATDTHKYEEIDGFLPLPPHKIHDNHRAYRFYTRSSPSSDSEMDRGMEEDSDDESTPMSSHQAAIKSFEQQLSLDPSSIRVWLSLLEQTLSTIPLLSKNATKARAEIATSVLSRAISADPSNKKSKILRIKYLKAGEDVWQEDRLQDEWEDALKVGGVEIWMEWLEWRIRRSRNGIDDFIRDSIRAINALGSDVSAEFGKVRILWRVVMVLNSAGYTERGMGVFQAQAELTFKTPTTHLNRSFGSILDALEDFWDTELPRVGEPNAQGWGTWFESPYKMTDTIASRPQAPAFQVDLDPYRQWALNETIADRKPPLPIRSVDESDESDPYSTVLFADVRPLLFSMQSHEAKHAFRLAWLSFLGLSFPGFHSILSQCHEDDHEINWDDRWCYAHITSPTYLNSIFPDVQEVRYLATDAVAGALVGREKEYTSGFGPIKNWGYDVLDPLHGIIERHKGRGSKTNEGKYKMWEKADLEGLHDDIIRRIFSQLRVGNDDLEWDKFCLTFEASFGVKSALKVSRKMLSNAQDSLLRWMLHAQLERLRGQTDDSRKIYRTVLIASNVDAMQTGVSQMWWDWAEMEWLAGRNEDAIRIISHSAGIEGSGGAAILRTKRNLDDVSQACKKKGTWRDYKAWIQLRSLLELLSTADPGTAALLYDHYLSQGKGSVEHEGMTVASLLLLYYHSAILGNPMPPSLLRGRVASALEIYPSNSIILGLFLEGEKGQGVWGRVRAILGESGGKAKDVARRMQEVWIAGWEKGRWVNEMERTRSGLAVAVEHERTRASPVIWRIYIEFEIRANELHRAKKLLYRAIGECPLAKEIYLLAFNKLRSVFGNQELRNIVETMAERGIRMRQGVDEIVEGWTMDVEEKGEDNEEGTHGTMDEIEENARERRRLIPY</sequence>
<evidence type="ECO:0008006" key="7">
    <source>
        <dbReference type="Google" id="ProtNLM"/>
    </source>
</evidence>
<dbReference type="OrthoDB" id="297219at2759"/>
<evidence type="ECO:0000313" key="6">
    <source>
        <dbReference type="Proteomes" id="UP000242287"/>
    </source>
</evidence>
<organism evidence="5 6">
    <name type="scientific">Amanita thiersii Skay4041</name>
    <dbReference type="NCBI Taxonomy" id="703135"/>
    <lineage>
        <taxon>Eukaryota</taxon>
        <taxon>Fungi</taxon>
        <taxon>Dikarya</taxon>
        <taxon>Basidiomycota</taxon>
        <taxon>Agaricomycotina</taxon>
        <taxon>Agaricomycetes</taxon>
        <taxon>Agaricomycetidae</taxon>
        <taxon>Agaricales</taxon>
        <taxon>Pluteineae</taxon>
        <taxon>Amanitaceae</taxon>
        <taxon>Amanita</taxon>
    </lineage>
</organism>
<dbReference type="Pfam" id="PF08424">
    <property type="entry name" value="NRDE-2"/>
    <property type="match status" value="1"/>
</dbReference>
<feature type="compositionally biased region" description="Basic and acidic residues" evidence="4">
    <location>
        <begin position="46"/>
        <end position="72"/>
    </location>
</feature>
<gene>
    <name evidence="5" type="ORF">AMATHDRAFT_134942</name>
</gene>